<dbReference type="PROSITE" id="PS00395">
    <property type="entry name" value="ALANINE_RACEMASE"/>
    <property type="match status" value="1"/>
</dbReference>
<dbReference type="GO" id="GO:0030170">
    <property type="term" value="F:pyridoxal phosphate binding"/>
    <property type="evidence" value="ECO:0007669"/>
    <property type="project" value="UniProtKB-UniRule"/>
</dbReference>
<dbReference type="FunFam" id="3.20.20.10:FF:000002">
    <property type="entry name" value="Alanine racemase"/>
    <property type="match status" value="1"/>
</dbReference>
<dbReference type="Pfam" id="PF01168">
    <property type="entry name" value="Ala_racemase_N"/>
    <property type="match status" value="1"/>
</dbReference>
<comment type="function">
    <text evidence="5">Catalyzes the interconversion of L-alanine and D-alanine. May also act on other amino acids.</text>
</comment>
<dbReference type="NCBIfam" id="TIGR00492">
    <property type="entry name" value="alr"/>
    <property type="match status" value="1"/>
</dbReference>
<keyword evidence="3 5" id="KW-0663">Pyridoxal phosphate</keyword>
<dbReference type="FunFam" id="2.40.37.10:FF:000006">
    <property type="entry name" value="Alanine racemase"/>
    <property type="match status" value="1"/>
</dbReference>
<evidence type="ECO:0000259" key="8">
    <source>
        <dbReference type="SMART" id="SM01005"/>
    </source>
</evidence>
<dbReference type="PANTHER" id="PTHR30511">
    <property type="entry name" value="ALANINE RACEMASE"/>
    <property type="match status" value="1"/>
</dbReference>
<evidence type="ECO:0000256" key="4">
    <source>
        <dbReference type="ARBA" id="ARBA00023235"/>
    </source>
</evidence>
<dbReference type="InterPro" id="IPR009006">
    <property type="entry name" value="Ala_racemase/Decarboxylase_C"/>
</dbReference>
<evidence type="ECO:0000313" key="10">
    <source>
        <dbReference type="Proteomes" id="UP000823614"/>
    </source>
</evidence>
<comment type="catalytic activity">
    <reaction evidence="1 5">
        <text>L-alanine = D-alanine</text>
        <dbReference type="Rhea" id="RHEA:20249"/>
        <dbReference type="ChEBI" id="CHEBI:57416"/>
        <dbReference type="ChEBI" id="CHEBI:57972"/>
        <dbReference type="EC" id="5.1.1.1"/>
    </reaction>
</comment>
<dbReference type="PRINTS" id="PR00992">
    <property type="entry name" value="ALARACEMASE"/>
</dbReference>
<evidence type="ECO:0000256" key="2">
    <source>
        <dbReference type="ARBA" id="ARBA00001933"/>
    </source>
</evidence>
<dbReference type="InterPro" id="IPR029066">
    <property type="entry name" value="PLP-binding_barrel"/>
</dbReference>
<feature type="active site" description="Proton acceptor; specific for L-alanine" evidence="5">
    <location>
        <position position="267"/>
    </location>
</feature>
<dbReference type="InterPro" id="IPR020622">
    <property type="entry name" value="Ala_racemase_pyridoxalP-BS"/>
</dbReference>
<feature type="binding site" evidence="5 7">
    <location>
        <position position="138"/>
    </location>
    <ligand>
        <name>substrate</name>
    </ligand>
</feature>
<dbReference type="EMBL" id="JADIMP010000103">
    <property type="protein sequence ID" value="MBO8442066.1"/>
    <property type="molecule type" value="Genomic_DNA"/>
</dbReference>
<accession>A0A9D9H8H0</accession>
<evidence type="ECO:0000256" key="5">
    <source>
        <dbReference type="HAMAP-Rule" id="MF_01201"/>
    </source>
</evidence>
<reference evidence="9" key="1">
    <citation type="submission" date="2020-10" db="EMBL/GenBank/DDBJ databases">
        <authorList>
            <person name="Gilroy R."/>
        </authorList>
    </citation>
    <scope>NUCLEOTIDE SEQUENCE</scope>
    <source>
        <strain evidence="9">C6-149</strain>
    </source>
</reference>
<dbReference type="SMART" id="SM01005">
    <property type="entry name" value="Ala_racemase_C"/>
    <property type="match status" value="1"/>
</dbReference>
<dbReference type="AlphaFoldDB" id="A0A9D9H8H0"/>
<gene>
    <name evidence="9" type="primary">alr</name>
    <name evidence="9" type="ORF">IAA89_06555</name>
</gene>
<protein>
    <recommendedName>
        <fullName evidence="5">Alanine racemase</fullName>
        <ecNumber evidence="5">5.1.1.1</ecNumber>
    </recommendedName>
</protein>
<dbReference type="GO" id="GO:0030632">
    <property type="term" value="P:D-alanine biosynthetic process"/>
    <property type="evidence" value="ECO:0007669"/>
    <property type="project" value="UniProtKB-UniRule"/>
</dbReference>
<dbReference type="Gene3D" id="2.40.37.10">
    <property type="entry name" value="Lyase, Ornithine Decarboxylase, Chain A, domain 1"/>
    <property type="match status" value="1"/>
</dbReference>
<dbReference type="SUPFAM" id="SSF50621">
    <property type="entry name" value="Alanine racemase C-terminal domain-like"/>
    <property type="match status" value="1"/>
</dbReference>
<dbReference type="CDD" id="cd00430">
    <property type="entry name" value="PLPDE_III_AR"/>
    <property type="match status" value="1"/>
</dbReference>
<sequence length="373" mass="41899">MVVGINRSTQLNVNLNYLQHNVQEFKNFSGKKVWAVVKADGYGCGILEVSRACLQAGAEGLCVAILDEAIFLREKGLNCPILVLGITDVEEYELARKYNISITVGDVQSLRDYSEKNNIDNINQPLHVHIACDTGMNRIGFKNVVEINKAIEFITNSNLFDFEGIFTHFATADEINNEYFKLQNNDWKHILKSIIKKPKYIHCANTATTLWHKDDVLGNSVRIGIGLYGLNPSNGVKSLPIELKPVASLTSNLIFVKKLSTGMKVSYGATYELKNDDWIGTLPIGYADGYPRSMQGFKVLINGKFCEIVGRVCMDQLMIKLPNKLKVGTKVTLIGKEENKEITFEDVAKYLNTINYEILVDIGNRVKRTYIFK</sequence>
<dbReference type="SUPFAM" id="SSF51419">
    <property type="entry name" value="PLP-binding barrel"/>
    <property type="match status" value="1"/>
</dbReference>
<dbReference type="InterPro" id="IPR000821">
    <property type="entry name" value="Ala_racemase"/>
</dbReference>
<dbReference type="InterPro" id="IPR011079">
    <property type="entry name" value="Ala_racemase_C"/>
</dbReference>
<evidence type="ECO:0000313" key="9">
    <source>
        <dbReference type="EMBL" id="MBO8442066.1"/>
    </source>
</evidence>
<comment type="caution">
    <text evidence="9">The sequence shown here is derived from an EMBL/GenBank/DDBJ whole genome shotgun (WGS) entry which is preliminary data.</text>
</comment>
<dbReference type="Pfam" id="PF00842">
    <property type="entry name" value="Ala_racemase_C"/>
    <property type="match status" value="1"/>
</dbReference>
<keyword evidence="4 5" id="KW-0413">Isomerase</keyword>
<dbReference type="GO" id="GO:0005829">
    <property type="term" value="C:cytosol"/>
    <property type="evidence" value="ECO:0007669"/>
    <property type="project" value="TreeGrafter"/>
</dbReference>
<dbReference type="HAMAP" id="MF_01201">
    <property type="entry name" value="Ala_racemase"/>
    <property type="match status" value="1"/>
</dbReference>
<evidence type="ECO:0000256" key="6">
    <source>
        <dbReference type="PIRSR" id="PIRSR600821-50"/>
    </source>
</evidence>
<comment type="similarity">
    <text evidence="5">Belongs to the alanine racemase family.</text>
</comment>
<comment type="cofactor">
    <cofactor evidence="2 5 6">
        <name>pyridoxal 5'-phosphate</name>
        <dbReference type="ChEBI" id="CHEBI:597326"/>
    </cofactor>
</comment>
<dbReference type="Proteomes" id="UP000823614">
    <property type="component" value="Unassembled WGS sequence"/>
</dbReference>
<evidence type="ECO:0000256" key="3">
    <source>
        <dbReference type="ARBA" id="ARBA00022898"/>
    </source>
</evidence>
<feature type="modified residue" description="N6-(pyridoxal phosphate)lysine" evidence="5 6">
    <location>
        <position position="38"/>
    </location>
</feature>
<evidence type="ECO:0000256" key="1">
    <source>
        <dbReference type="ARBA" id="ARBA00000316"/>
    </source>
</evidence>
<feature type="binding site" evidence="5 7">
    <location>
        <position position="314"/>
    </location>
    <ligand>
        <name>substrate</name>
    </ligand>
</feature>
<reference evidence="9" key="2">
    <citation type="journal article" date="2021" name="PeerJ">
        <title>Extensive microbial diversity within the chicken gut microbiome revealed by metagenomics and culture.</title>
        <authorList>
            <person name="Gilroy R."/>
            <person name="Ravi A."/>
            <person name="Getino M."/>
            <person name="Pursley I."/>
            <person name="Horton D.L."/>
            <person name="Alikhan N.F."/>
            <person name="Baker D."/>
            <person name="Gharbi K."/>
            <person name="Hall N."/>
            <person name="Watson M."/>
            <person name="Adriaenssens E.M."/>
            <person name="Foster-Nyarko E."/>
            <person name="Jarju S."/>
            <person name="Secka A."/>
            <person name="Antonio M."/>
            <person name="Oren A."/>
            <person name="Chaudhuri R.R."/>
            <person name="La Ragione R."/>
            <person name="Hildebrand F."/>
            <person name="Pallen M.J."/>
        </authorList>
    </citation>
    <scope>NUCLEOTIDE SEQUENCE</scope>
    <source>
        <strain evidence="9">C6-149</strain>
    </source>
</reference>
<dbReference type="EC" id="5.1.1.1" evidence="5"/>
<dbReference type="Gene3D" id="3.20.20.10">
    <property type="entry name" value="Alanine racemase"/>
    <property type="match status" value="1"/>
</dbReference>
<dbReference type="GO" id="GO:0009252">
    <property type="term" value="P:peptidoglycan biosynthetic process"/>
    <property type="evidence" value="ECO:0007669"/>
    <property type="project" value="TreeGrafter"/>
</dbReference>
<organism evidence="9 10">
    <name type="scientific">Candidatus Gallilactobacillus intestinavium</name>
    <dbReference type="NCBI Taxonomy" id="2840838"/>
    <lineage>
        <taxon>Bacteria</taxon>
        <taxon>Bacillati</taxon>
        <taxon>Bacillota</taxon>
        <taxon>Bacilli</taxon>
        <taxon>Lactobacillales</taxon>
        <taxon>Lactobacillaceae</taxon>
        <taxon>Lactobacillaceae incertae sedis</taxon>
        <taxon>Candidatus Gallilactobacillus</taxon>
    </lineage>
</organism>
<feature type="domain" description="Alanine racemase C-terminal" evidence="8">
    <location>
        <begin position="246"/>
        <end position="371"/>
    </location>
</feature>
<name>A0A9D9H8H0_9LACO</name>
<proteinExistence type="inferred from homology"/>
<feature type="active site" description="Proton acceptor; specific for D-alanine" evidence="5">
    <location>
        <position position="38"/>
    </location>
</feature>
<dbReference type="GO" id="GO:0008784">
    <property type="term" value="F:alanine racemase activity"/>
    <property type="evidence" value="ECO:0007669"/>
    <property type="project" value="UniProtKB-UniRule"/>
</dbReference>
<comment type="pathway">
    <text evidence="5">Amino-acid biosynthesis; D-alanine biosynthesis; D-alanine from L-alanine: step 1/1.</text>
</comment>
<evidence type="ECO:0000256" key="7">
    <source>
        <dbReference type="PIRSR" id="PIRSR600821-52"/>
    </source>
</evidence>
<dbReference type="InterPro" id="IPR001608">
    <property type="entry name" value="Ala_racemase_N"/>
</dbReference>
<dbReference type="PANTHER" id="PTHR30511:SF0">
    <property type="entry name" value="ALANINE RACEMASE, CATABOLIC-RELATED"/>
    <property type="match status" value="1"/>
</dbReference>